<sequence length="277" mass="31473">MMSTNYRIILTSLPVELLYEIQLFSLSESLPCVNKRSHEIFKLATSAFRAQFLIACFENVTNKRSRARGVMTKALRYPLCTIEVMETMFKSPLCPPLDATPELPRRLFKALSSKGQSEWSYRDAPLPFLRHLYNCDRIRPPNPNSHDGYALTMAVYADFIPLIRFLLDNGASPACHNRLAVKVAIRKKDLGITRMLIESEWYDNNGRRGRDYTRPQQDDRIQVTPGLLKIAVQAGAIDIGLYFMEKGVAPDIDTLRLNLPNIIAKRPTGVAQGTQKR</sequence>
<dbReference type="AlphaFoldDB" id="A0A4Y7Q0C6"/>
<protein>
    <recommendedName>
        <fullName evidence="3">Ankyrin</fullName>
    </recommendedName>
</protein>
<organism evidence="1 2">
    <name type="scientific">Rickenella mellea</name>
    <dbReference type="NCBI Taxonomy" id="50990"/>
    <lineage>
        <taxon>Eukaryota</taxon>
        <taxon>Fungi</taxon>
        <taxon>Dikarya</taxon>
        <taxon>Basidiomycota</taxon>
        <taxon>Agaricomycotina</taxon>
        <taxon>Agaricomycetes</taxon>
        <taxon>Hymenochaetales</taxon>
        <taxon>Rickenellaceae</taxon>
        <taxon>Rickenella</taxon>
    </lineage>
</organism>
<proteinExistence type="predicted"/>
<evidence type="ECO:0000313" key="2">
    <source>
        <dbReference type="Proteomes" id="UP000294933"/>
    </source>
</evidence>
<dbReference type="EMBL" id="ML170185">
    <property type="protein sequence ID" value="TDL20781.1"/>
    <property type="molecule type" value="Genomic_DNA"/>
</dbReference>
<keyword evidence="2" id="KW-1185">Reference proteome</keyword>
<dbReference type="Proteomes" id="UP000294933">
    <property type="component" value="Unassembled WGS sequence"/>
</dbReference>
<dbReference type="InterPro" id="IPR036770">
    <property type="entry name" value="Ankyrin_rpt-contain_sf"/>
</dbReference>
<dbReference type="SUPFAM" id="SSF48403">
    <property type="entry name" value="Ankyrin repeat"/>
    <property type="match status" value="1"/>
</dbReference>
<dbReference type="OrthoDB" id="539213at2759"/>
<name>A0A4Y7Q0C6_9AGAM</name>
<gene>
    <name evidence="1" type="ORF">BD410DRAFT_821720</name>
</gene>
<evidence type="ECO:0000313" key="1">
    <source>
        <dbReference type="EMBL" id="TDL20781.1"/>
    </source>
</evidence>
<dbReference type="VEuPathDB" id="FungiDB:BD410DRAFT_821720"/>
<reference evidence="1 2" key="1">
    <citation type="submission" date="2018-06" db="EMBL/GenBank/DDBJ databases">
        <title>A transcriptomic atlas of mushroom development highlights an independent origin of complex multicellularity.</title>
        <authorList>
            <consortium name="DOE Joint Genome Institute"/>
            <person name="Krizsan K."/>
            <person name="Almasi E."/>
            <person name="Merenyi Z."/>
            <person name="Sahu N."/>
            <person name="Viragh M."/>
            <person name="Koszo T."/>
            <person name="Mondo S."/>
            <person name="Kiss B."/>
            <person name="Balint B."/>
            <person name="Kues U."/>
            <person name="Barry K."/>
            <person name="Hegedus J.C."/>
            <person name="Henrissat B."/>
            <person name="Johnson J."/>
            <person name="Lipzen A."/>
            <person name="Ohm R."/>
            <person name="Nagy I."/>
            <person name="Pangilinan J."/>
            <person name="Yan J."/>
            <person name="Xiong Y."/>
            <person name="Grigoriev I.V."/>
            <person name="Hibbett D.S."/>
            <person name="Nagy L.G."/>
        </authorList>
    </citation>
    <scope>NUCLEOTIDE SEQUENCE [LARGE SCALE GENOMIC DNA]</scope>
    <source>
        <strain evidence="1 2">SZMC22713</strain>
    </source>
</reference>
<accession>A0A4Y7Q0C6</accession>
<dbReference type="Gene3D" id="1.25.40.20">
    <property type="entry name" value="Ankyrin repeat-containing domain"/>
    <property type="match status" value="1"/>
</dbReference>
<dbReference type="STRING" id="50990.A0A4Y7Q0C6"/>
<evidence type="ECO:0008006" key="3">
    <source>
        <dbReference type="Google" id="ProtNLM"/>
    </source>
</evidence>